<keyword evidence="5" id="KW-1185">Reference proteome</keyword>
<name>A0A1T4N4J4_9BACT</name>
<protein>
    <submittedName>
        <fullName evidence="4">AraC-type DNA-binding protein</fullName>
    </submittedName>
</protein>
<dbReference type="InterPro" id="IPR053142">
    <property type="entry name" value="PchR_regulatory_protein"/>
</dbReference>
<dbReference type="Proteomes" id="UP000190367">
    <property type="component" value="Unassembled WGS sequence"/>
</dbReference>
<dbReference type="GO" id="GO:0003700">
    <property type="term" value="F:DNA-binding transcription factor activity"/>
    <property type="evidence" value="ECO:0007669"/>
    <property type="project" value="InterPro"/>
</dbReference>
<keyword evidence="2" id="KW-0804">Transcription</keyword>
<dbReference type="PANTHER" id="PTHR47893">
    <property type="entry name" value="REGULATORY PROTEIN PCHR"/>
    <property type="match status" value="1"/>
</dbReference>
<dbReference type="GO" id="GO:0043565">
    <property type="term" value="F:sequence-specific DNA binding"/>
    <property type="evidence" value="ECO:0007669"/>
    <property type="project" value="InterPro"/>
</dbReference>
<feature type="domain" description="HTH araC/xylS-type" evidence="3">
    <location>
        <begin position="24"/>
        <end position="121"/>
    </location>
</feature>
<proteinExistence type="predicted"/>
<dbReference type="EMBL" id="FUWZ01000001">
    <property type="protein sequence ID" value="SJZ74036.1"/>
    <property type="molecule type" value="Genomic_DNA"/>
</dbReference>
<evidence type="ECO:0000259" key="3">
    <source>
        <dbReference type="PROSITE" id="PS01124"/>
    </source>
</evidence>
<dbReference type="Pfam" id="PF12833">
    <property type="entry name" value="HTH_18"/>
    <property type="match status" value="1"/>
</dbReference>
<dbReference type="Gene3D" id="1.10.10.60">
    <property type="entry name" value="Homeodomain-like"/>
    <property type="match status" value="1"/>
</dbReference>
<keyword evidence="1" id="KW-0805">Transcription regulation</keyword>
<dbReference type="InterPro" id="IPR009057">
    <property type="entry name" value="Homeodomain-like_sf"/>
</dbReference>
<evidence type="ECO:0000313" key="4">
    <source>
        <dbReference type="EMBL" id="SJZ74036.1"/>
    </source>
</evidence>
<gene>
    <name evidence="4" type="ORF">SAMN04488128_1011417</name>
</gene>
<dbReference type="PANTHER" id="PTHR47893:SF1">
    <property type="entry name" value="REGULATORY PROTEIN PCHR"/>
    <property type="match status" value="1"/>
</dbReference>
<dbReference type="PROSITE" id="PS01124">
    <property type="entry name" value="HTH_ARAC_FAMILY_2"/>
    <property type="match status" value="1"/>
</dbReference>
<keyword evidence="4" id="KW-0238">DNA-binding</keyword>
<accession>A0A1T4N4J4</accession>
<dbReference type="SUPFAM" id="SSF46689">
    <property type="entry name" value="Homeodomain-like"/>
    <property type="match status" value="1"/>
</dbReference>
<dbReference type="SMART" id="SM00342">
    <property type="entry name" value="HTH_ARAC"/>
    <property type="match status" value="1"/>
</dbReference>
<evidence type="ECO:0000256" key="2">
    <source>
        <dbReference type="ARBA" id="ARBA00023163"/>
    </source>
</evidence>
<reference evidence="5" key="1">
    <citation type="submission" date="2017-02" db="EMBL/GenBank/DDBJ databases">
        <authorList>
            <person name="Varghese N."/>
            <person name="Submissions S."/>
        </authorList>
    </citation>
    <scope>NUCLEOTIDE SEQUENCE [LARGE SCALE GENOMIC DNA]</scope>
    <source>
        <strain evidence="5">DSM 22224</strain>
    </source>
</reference>
<dbReference type="STRING" id="634771.SAMN04488128_1011417"/>
<dbReference type="AlphaFoldDB" id="A0A1T4N4J4"/>
<evidence type="ECO:0000313" key="5">
    <source>
        <dbReference type="Proteomes" id="UP000190367"/>
    </source>
</evidence>
<evidence type="ECO:0000256" key="1">
    <source>
        <dbReference type="ARBA" id="ARBA00023015"/>
    </source>
</evidence>
<sequence length="121" mass="14264">MIHCQYPHNHQLMKLTKFQEKAIIKTKAFIDEQPPKRIDIQHLVHFSGLSESKLTKGFKMLYHVTIYQYQLERAMNYAKQLLQDDHQVKEVAITLGYSTSGSFARAFHRVFQETPGEVKWQ</sequence>
<dbReference type="InterPro" id="IPR018060">
    <property type="entry name" value="HTH_AraC"/>
</dbReference>
<organism evidence="4 5">
    <name type="scientific">Chitinophaga eiseniae</name>
    <dbReference type="NCBI Taxonomy" id="634771"/>
    <lineage>
        <taxon>Bacteria</taxon>
        <taxon>Pseudomonadati</taxon>
        <taxon>Bacteroidota</taxon>
        <taxon>Chitinophagia</taxon>
        <taxon>Chitinophagales</taxon>
        <taxon>Chitinophagaceae</taxon>
        <taxon>Chitinophaga</taxon>
    </lineage>
</organism>